<dbReference type="OrthoDB" id="10337413at2759"/>
<evidence type="ECO:0000256" key="1">
    <source>
        <dbReference type="SAM" id="MobiDB-lite"/>
    </source>
</evidence>
<reference evidence="2 3" key="1">
    <citation type="journal article" date="2018" name="Nat. Ecol. Evol.">
        <title>Pezizomycetes genomes reveal the molecular basis of ectomycorrhizal truffle lifestyle.</title>
        <authorList>
            <person name="Murat C."/>
            <person name="Payen T."/>
            <person name="Noel B."/>
            <person name="Kuo A."/>
            <person name="Morin E."/>
            <person name="Chen J."/>
            <person name="Kohler A."/>
            <person name="Krizsan K."/>
            <person name="Balestrini R."/>
            <person name="Da Silva C."/>
            <person name="Montanini B."/>
            <person name="Hainaut M."/>
            <person name="Levati E."/>
            <person name="Barry K.W."/>
            <person name="Belfiori B."/>
            <person name="Cichocki N."/>
            <person name="Clum A."/>
            <person name="Dockter R.B."/>
            <person name="Fauchery L."/>
            <person name="Guy J."/>
            <person name="Iotti M."/>
            <person name="Le Tacon F."/>
            <person name="Lindquist E.A."/>
            <person name="Lipzen A."/>
            <person name="Malagnac F."/>
            <person name="Mello A."/>
            <person name="Molinier V."/>
            <person name="Miyauchi S."/>
            <person name="Poulain J."/>
            <person name="Riccioni C."/>
            <person name="Rubini A."/>
            <person name="Sitrit Y."/>
            <person name="Splivallo R."/>
            <person name="Traeger S."/>
            <person name="Wang M."/>
            <person name="Zifcakova L."/>
            <person name="Wipf D."/>
            <person name="Zambonelli A."/>
            <person name="Paolocci F."/>
            <person name="Nowrousian M."/>
            <person name="Ottonello S."/>
            <person name="Baldrian P."/>
            <person name="Spatafora J.W."/>
            <person name="Henrissat B."/>
            <person name="Nagy L.G."/>
            <person name="Aury J.M."/>
            <person name="Wincker P."/>
            <person name="Grigoriev I.V."/>
            <person name="Bonfante P."/>
            <person name="Martin F.M."/>
        </authorList>
    </citation>
    <scope>NUCLEOTIDE SEQUENCE [LARGE SCALE GENOMIC DNA]</scope>
    <source>
        <strain evidence="2 3">ATCC MYA-4762</strain>
    </source>
</reference>
<sequence>MSGHNNIYMLHAAALNRHALEKKQPQVSNKKHCLSTLTAALKEVLSPTPTPFSYNTTPRVQPSNGSQGTLGVDIEGGSARVDPSIKSSSIIPDYAYLQKPNDEPGTYEVYHQRRKVTERRKRLGCFTGSCTHRLSTDDGVYSRPADFAANSTRDDNTQSPKPALSTYYHDSDPDIIVERPFTPKLPPKADLPMPVTGKRTDTCSSELLTYQAITQSGRVSTENAGPYSQILANSDTIGGEQGSTNLEQSSVVSSPKTKRPGRTGILLSQLGSPRPRGPANLNAPLQTDSHQHTLHSVPKNSVYQKDPTLCWGCEDAKSKCNKVTGICKRCELYIVPCLEWTPEKMVQTPTTPVHLPQEVIPIHSNYGQRSDSPTLGQSTTRIRISQPGANGKGKATLPVVYPPILPKSPV</sequence>
<dbReference type="InParanoid" id="A0A3N4M3W5"/>
<dbReference type="Proteomes" id="UP000267821">
    <property type="component" value="Unassembled WGS sequence"/>
</dbReference>
<evidence type="ECO:0000313" key="2">
    <source>
        <dbReference type="EMBL" id="RPB25005.1"/>
    </source>
</evidence>
<proteinExistence type="predicted"/>
<keyword evidence="3" id="KW-1185">Reference proteome</keyword>
<dbReference type="EMBL" id="ML121539">
    <property type="protein sequence ID" value="RPB25005.1"/>
    <property type="molecule type" value="Genomic_DNA"/>
</dbReference>
<protein>
    <recommendedName>
        <fullName evidence="4">Zn(2)-C6 fungal-type domain-containing protein</fullName>
    </recommendedName>
</protein>
<dbReference type="AlphaFoldDB" id="A0A3N4M3W5"/>
<gene>
    <name evidence="2" type="ORF">L211DRAFT_848367</name>
</gene>
<feature type="region of interest" description="Disordered" evidence="1">
    <location>
        <begin position="234"/>
        <end position="280"/>
    </location>
</feature>
<feature type="region of interest" description="Disordered" evidence="1">
    <location>
        <begin position="147"/>
        <end position="169"/>
    </location>
</feature>
<feature type="compositionally biased region" description="Polar residues" evidence="1">
    <location>
        <begin position="234"/>
        <end position="255"/>
    </location>
</feature>
<evidence type="ECO:0000313" key="3">
    <source>
        <dbReference type="Proteomes" id="UP000267821"/>
    </source>
</evidence>
<organism evidence="2 3">
    <name type="scientific">Terfezia boudieri ATCC MYA-4762</name>
    <dbReference type="NCBI Taxonomy" id="1051890"/>
    <lineage>
        <taxon>Eukaryota</taxon>
        <taxon>Fungi</taxon>
        <taxon>Dikarya</taxon>
        <taxon>Ascomycota</taxon>
        <taxon>Pezizomycotina</taxon>
        <taxon>Pezizomycetes</taxon>
        <taxon>Pezizales</taxon>
        <taxon>Pezizaceae</taxon>
        <taxon>Terfezia</taxon>
    </lineage>
</organism>
<name>A0A3N4M3W5_9PEZI</name>
<evidence type="ECO:0008006" key="4">
    <source>
        <dbReference type="Google" id="ProtNLM"/>
    </source>
</evidence>
<feature type="region of interest" description="Disordered" evidence="1">
    <location>
        <begin position="179"/>
        <end position="198"/>
    </location>
</feature>
<accession>A0A3N4M3W5</accession>